<protein>
    <submittedName>
        <fullName evidence="2">Uncharacterized protein</fullName>
    </submittedName>
</protein>
<keyword evidence="1" id="KW-1133">Transmembrane helix</keyword>
<proteinExistence type="predicted"/>
<dbReference type="OrthoDB" id="1936739at2759"/>
<keyword evidence="3" id="KW-1185">Reference proteome</keyword>
<accession>A0A7J9N6W9</accession>
<dbReference type="Proteomes" id="UP000593576">
    <property type="component" value="Unassembled WGS sequence"/>
</dbReference>
<dbReference type="AlphaFoldDB" id="A0A7J9N6W9"/>
<keyword evidence="1" id="KW-0812">Transmembrane</keyword>
<evidence type="ECO:0000313" key="2">
    <source>
        <dbReference type="EMBL" id="MBA0879061.1"/>
    </source>
</evidence>
<organism evidence="2 3">
    <name type="scientific">Gossypium schwendimanii</name>
    <name type="common">Cotton</name>
    <dbReference type="NCBI Taxonomy" id="34291"/>
    <lineage>
        <taxon>Eukaryota</taxon>
        <taxon>Viridiplantae</taxon>
        <taxon>Streptophyta</taxon>
        <taxon>Embryophyta</taxon>
        <taxon>Tracheophyta</taxon>
        <taxon>Spermatophyta</taxon>
        <taxon>Magnoliopsida</taxon>
        <taxon>eudicotyledons</taxon>
        <taxon>Gunneridae</taxon>
        <taxon>Pentapetalae</taxon>
        <taxon>rosids</taxon>
        <taxon>malvids</taxon>
        <taxon>Malvales</taxon>
        <taxon>Malvaceae</taxon>
        <taxon>Malvoideae</taxon>
        <taxon>Gossypium</taxon>
    </lineage>
</organism>
<evidence type="ECO:0000313" key="3">
    <source>
        <dbReference type="Proteomes" id="UP000593576"/>
    </source>
</evidence>
<keyword evidence="1" id="KW-0472">Membrane</keyword>
<sequence length="88" mass="10248">MLYSQYVWSSIIVDRELLAGSRFLAHVHYRQEVQVGPKTHQRVDKEVETRDTHIPSSMRRMYHHFGGHVVTIVIVGGWVCTHQVFSIC</sequence>
<dbReference type="EMBL" id="JABFAF010273915">
    <property type="protein sequence ID" value="MBA0879061.1"/>
    <property type="molecule type" value="Genomic_DNA"/>
</dbReference>
<reference evidence="2 3" key="1">
    <citation type="journal article" date="2019" name="Genome Biol. Evol.">
        <title>Insights into the evolution of the New World diploid cottons (Gossypium, subgenus Houzingenia) based on genome sequencing.</title>
        <authorList>
            <person name="Grover C.E."/>
            <person name="Arick M.A. 2nd"/>
            <person name="Thrash A."/>
            <person name="Conover J.L."/>
            <person name="Sanders W.S."/>
            <person name="Peterson D.G."/>
            <person name="Frelichowski J.E."/>
            <person name="Scheffler J.A."/>
            <person name="Scheffler B.E."/>
            <person name="Wendel J.F."/>
        </authorList>
    </citation>
    <scope>NUCLEOTIDE SEQUENCE [LARGE SCALE GENOMIC DNA]</scope>
    <source>
        <strain evidence="2">1</strain>
        <tissue evidence="2">Leaf</tissue>
    </source>
</reference>
<feature type="transmembrane region" description="Helical" evidence="1">
    <location>
        <begin position="65"/>
        <end position="85"/>
    </location>
</feature>
<name>A0A7J9N6W9_GOSSC</name>
<comment type="caution">
    <text evidence="2">The sequence shown here is derived from an EMBL/GenBank/DDBJ whole genome shotgun (WGS) entry which is preliminary data.</text>
</comment>
<gene>
    <name evidence="2" type="ORF">Goshw_019670</name>
</gene>
<evidence type="ECO:0000256" key="1">
    <source>
        <dbReference type="SAM" id="Phobius"/>
    </source>
</evidence>